<accession>A0A1B6FSQ2</accession>
<proteinExistence type="predicted"/>
<feature type="non-terminal residue" evidence="1">
    <location>
        <position position="1"/>
    </location>
</feature>
<dbReference type="EMBL" id="GECZ01016513">
    <property type="protein sequence ID" value="JAS53256.1"/>
    <property type="molecule type" value="Transcribed_RNA"/>
</dbReference>
<feature type="non-terminal residue" evidence="1">
    <location>
        <position position="190"/>
    </location>
</feature>
<sequence>DGLNCAENVMGDECFNESLQLSELQSLMNSSLTDQFETEVMDTFIGSQEMQVDLSLKEEIPVPVLENLILVEKSNVVEEVSKVPTQGNEESVKVNEYNISGKRRYLQTIDTNTKEGNPRKRKKYVFKSDERKKIKMSVLKEVHAVKSICSTTCKLKCSENVSEEIRLSINDQYWDLSREEQKTFVVGSIN</sequence>
<protein>
    <submittedName>
        <fullName evidence="1">Uncharacterized protein</fullName>
    </submittedName>
</protein>
<reference evidence="1" key="1">
    <citation type="submission" date="2015-11" db="EMBL/GenBank/DDBJ databases">
        <title>De novo transcriptome assembly of four potential Pierce s Disease insect vectors from Arizona vineyards.</title>
        <authorList>
            <person name="Tassone E.E."/>
        </authorList>
    </citation>
    <scope>NUCLEOTIDE SEQUENCE</scope>
</reference>
<gene>
    <name evidence="1" type="ORF">g.5613</name>
</gene>
<organism evidence="1">
    <name type="scientific">Cuerna arida</name>
    <dbReference type="NCBI Taxonomy" id="1464854"/>
    <lineage>
        <taxon>Eukaryota</taxon>
        <taxon>Metazoa</taxon>
        <taxon>Ecdysozoa</taxon>
        <taxon>Arthropoda</taxon>
        <taxon>Hexapoda</taxon>
        <taxon>Insecta</taxon>
        <taxon>Pterygota</taxon>
        <taxon>Neoptera</taxon>
        <taxon>Paraneoptera</taxon>
        <taxon>Hemiptera</taxon>
        <taxon>Auchenorrhyncha</taxon>
        <taxon>Membracoidea</taxon>
        <taxon>Cicadellidae</taxon>
        <taxon>Cicadellinae</taxon>
        <taxon>Proconiini</taxon>
        <taxon>Cuerna</taxon>
    </lineage>
</organism>
<name>A0A1B6FSQ2_9HEMI</name>
<dbReference type="AlphaFoldDB" id="A0A1B6FSQ2"/>
<evidence type="ECO:0000313" key="1">
    <source>
        <dbReference type="EMBL" id="JAS53256.1"/>
    </source>
</evidence>